<dbReference type="Proteomes" id="UP001497623">
    <property type="component" value="Unassembled WGS sequence"/>
</dbReference>
<name>A0AAV2SE28_MEGNR</name>
<dbReference type="EMBL" id="CAXKWB010055879">
    <property type="protein sequence ID" value="CAL4177706.1"/>
    <property type="molecule type" value="Genomic_DNA"/>
</dbReference>
<sequence length="106" mass="11507">QTQVVPTTVLSYSTQVYTTVIDNIITSVVTVPTTIVNRVVSTRVSVATETVQITQTEEVVERVTVAGPVNTVYRTSFVPNPVFSTVYRTNEVVNTVTATQTVPAKC</sequence>
<dbReference type="AlphaFoldDB" id="A0AAV2SE28"/>
<protein>
    <recommendedName>
        <fullName evidence="3">Zinc finger protein</fullName>
    </recommendedName>
</protein>
<keyword evidence="2" id="KW-1185">Reference proteome</keyword>
<accession>A0AAV2SE28</accession>
<comment type="caution">
    <text evidence="1">The sequence shown here is derived from an EMBL/GenBank/DDBJ whole genome shotgun (WGS) entry which is preliminary data.</text>
</comment>
<evidence type="ECO:0000313" key="2">
    <source>
        <dbReference type="Proteomes" id="UP001497623"/>
    </source>
</evidence>
<evidence type="ECO:0008006" key="3">
    <source>
        <dbReference type="Google" id="ProtNLM"/>
    </source>
</evidence>
<organism evidence="1 2">
    <name type="scientific">Meganyctiphanes norvegica</name>
    <name type="common">Northern krill</name>
    <name type="synonym">Thysanopoda norvegica</name>
    <dbReference type="NCBI Taxonomy" id="48144"/>
    <lineage>
        <taxon>Eukaryota</taxon>
        <taxon>Metazoa</taxon>
        <taxon>Ecdysozoa</taxon>
        <taxon>Arthropoda</taxon>
        <taxon>Crustacea</taxon>
        <taxon>Multicrustacea</taxon>
        <taxon>Malacostraca</taxon>
        <taxon>Eumalacostraca</taxon>
        <taxon>Eucarida</taxon>
        <taxon>Euphausiacea</taxon>
        <taxon>Euphausiidae</taxon>
        <taxon>Meganyctiphanes</taxon>
    </lineage>
</organism>
<gene>
    <name evidence="1" type="ORF">MNOR_LOCUS34934</name>
</gene>
<feature type="non-terminal residue" evidence="1">
    <location>
        <position position="1"/>
    </location>
</feature>
<evidence type="ECO:0000313" key="1">
    <source>
        <dbReference type="EMBL" id="CAL4177706.1"/>
    </source>
</evidence>
<feature type="non-terminal residue" evidence="1">
    <location>
        <position position="106"/>
    </location>
</feature>
<reference evidence="1 2" key="1">
    <citation type="submission" date="2024-05" db="EMBL/GenBank/DDBJ databases">
        <authorList>
            <person name="Wallberg A."/>
        </authorList>
    </citation>
    <scope>NUCLEOTIDE SEQUENCE [LARGE SCALE GENOMIC DNA]</scope>
</reference>
<proteinExistence type="predicted"/>